<feature type="transmembrane region" description="Helical" evidence="1">
    <location>
        <begin position="52"/>
        <end position="74"/>
    </location>
</feature>
<reference evidence="3" key="1">
    <citation type="submission" date="2018-03" db="EMBL/GenBank/DDBJ databases">
        <authorList>
            <person name="Zecchin S."/>
        </authorList>
    </citation>
    <scope>NUCLEOTIDE SEQUENCE [LARGE SCALE GENOMIC DNA]</scope>
</reference>
<accession>A0A2U3QKJ2</accession>
<evidence type="ECO:0000313" key="2">
    <source>
        <dbReference type="EMBL" id="SPQ01917.1"/>
    </source>
</evidence>
<protein>
    <submittedName>
        <fullName evidence="2">Putative membrane protein</fullName>
    </submittedName>
</protein>
<dbReference type="Proteomes" id="UP000245125">
    <property type="component" value="Unassembled WGS sequence"/>
</dbReference>
<feature type="transmembrane region" description="Helical" evidence="1">
    <location>
        <begin position="5"/>
        <end position="21"/>
    </location>
</feature>
<dbReference type="EMBL" id="OUUY01000130">
    <property type="protein sequence ID" value="SPQ01917.1"/>
    <property type="molecule type" value="Genomic_DNA"/>
</dbReference>
<keyword evidence="1" id="KW-0472">Membrane</keyword>
<evidence type="ECO:0000313" key="3">
    <source>
        <dbReference type="Proteomes" id="UP000245125"/>
    </source>
</evidence>
<proteinExistence type="predicted"/>
<evidence type="ECO:0000256" key="1">
    <source>
        <dbReference type="SAM" id="Phobius"/>
    </source>
</evidence>
<name>A0A2U3QKJ2_9BACT</name>
<feature type="transmembrane region" description="Helical" evidence="1">
    <location>
        <begin position="94"/>
        <end position="113"/>
    </location>
</feature>
<gene>
    <name evidence="2" type="ORF">NBG4_80017</name>
</gene>
<feature type="transmembrane region" description="Helical" evidence="1">
    <location>
        <begin position="27"/>
        <end position="45"/>
    </location>
</feature>
<dbReference type="PANTHER" id="PTHR37309:SF1">
    <property type="entry name" value="SLR0284 PROTEIN"/>
    <property type="match status" value="1"/>
</dbReference>
<organism evidence="2 3">
    <name type="scientific">Candidatus Sulfobium mesophilum</name>
    <dbReference type="NCBI Taxonomy" id="2016548"/>
    <lineage>
        <taxon>Bacteria</taxon>
        <taxon>Pseudomonadati</taxon>
        <taxon>Nitrospirota</taxon>
        <taxon>Nitrospiria</taxon>
        <taxon>Nitrospirales</taxon>
        <taxon>Nitrospiraceae</taxon>
        <taxon>Candidatus Sulfobium</taxon>
    </lineage>
</organism>
<keyword evidence="1" id="KW-1133">Transmembrane helix</keyword>
<sequence>MLIKWLINTIAIMLAIKWVPGIAYSGAWWGILIVGIIFGFVNTFIRPFIKLFTLPLLIFSLGLFTFVINALMLMLTSWLSGEFNLGFHVEGFKAAFWGALVISLVSMILSCLMPSEEISRN</sequence>
<dbReference type="InterPro" id="IPR007165">
    <property type="entry name" value="Phage_holin_4_2"/>
</dbReference>
<dbReference type="PANTHER" id="PTHR37309">
    <property type="entry name" value="SLR0284 PROTEIN"/>
    <property type="match status" value="1"/>
</dbReference>
<keyword evidence="1" id="KW-0812">Transmembrane</keyword>
<dbReference type="Pfam" id="PF04020">
    <property type="entry name" value="Phage_holin_4_2"/>
    <property type="match status" value="1"/>
</dbReference>
<dbReference type="AlphaFoldDB" id="A0A2U3QKJ2"/>
<keyword evidence="3" id="KW-1185">Reference proteome</keyword>